<dbReference type="EMBL" id="OU342829">
    <property type="protein sequence ID" value="CAG7580670.1"/>
    <property type="molecule type" value="Genomic_DNA"/>
</dbReference>
<evidence type="ECO:0000313" key="1">
    <source>
        <dbReference type="EMBL" id="CAG7580670.1"/>
    </source>
</evidence>
<reference evidence="1" key="1">
    <citation type="submission" date="2021-06" db="EMBL/GenBank/DDBJ databases">
        <authorList>
            <person name="Gannon L."/>
            <person name="Redgwell R T."/>
            <person name="Michniewski S."/>
            <person name="Harrison D C."/>
            <person name="Millard A."/>
        </authorList>
    </citation>
    <scope>NUCLEOTIDE SEQUENCE</scope>
</reference>
<accession>A0A8D9C923</accession>
<proteinExistence type="predicted"/>
<name>A0A8D9C923_9VIRU</name>
<sequence>MSLRKERHIPELYEMKHRSDNLANEPFDVENNIIKKSTSGHLFENDNMNEYLTKFQGLVYLLVDQMFIMKNFKNFMVDKYYDDHID</sequence>
<protein>
    <submittedName>
        <fullName evidence="1">Uncharacterized protein</fullName>
    </submittedName>
</protein>
<gene>
    <name evidence="1" type="ORF">SLAVMIC_00516</name>
</gene>
<organism evidence="1">
    <name type="scientific">uncultured marine phage</name>
    <dbReference type="NCBI Taxonomy" id="707152"/>
    <lineage>
        <taxon>Viruses</taxon>
        <taxon>environmental samples</taxon>
    </lineage>
</organism>